<evidence type="ECO:0000313" key="10">
    <source>
        <dbReference type="EMBL" id="TNH29634.1"/>
    </source>
</evidence>
<evidence type="ECO:0000256" key="3">
    <source>
        <dbReference type="ARBA" id="ARBA00022723"/>
    </source>
</evidence>
<comment type="similarity">
    <text evidence="1">Belongs to the cytochrome P450 family.</text>
</comment>
<protein>
    <submittedName>
        <fullName evidence="10">Cytochrome P450</fullName>
    </submittedName>
</protein>
<dbReference type="CDD" id="cd11033">
    <property type="entry name" value="CYP142-like"/>
    <property type="match status" value="1"/>
</dbReference>
<evidence type="ECO:0000256" key="4">
    <source>
        <dbReference type="ARBA" id="ARBA00022857"/>
    </source>
</evidence>
<name>A0A5C4QSB9_9ACTN</name>
<dbReference type="PANTHER" id="PTHR46696:SF1">
    <property type="entry name" value="CYTOCHROME P450 YJIB-RELATED"/>
    <property type="match status" value="1"/>
</dbReference>
<evidence type="ECO:0000256" key="2">
    <source>
        <dbReference type="ARBA" id="ARBA00022617"/>
    </source>
</evidence>
<evidence type="ECO:0000256" key="8">
    <source>
        <dbReference type="ARBA" id="ARBA00023194"/>
    </source>
</evidence>
<dbReference type="InterPro" id="IPR036396">
    <property type="entry name" value="Cyt_P450_sf"/>
</dbReference>
<dbReference type="InterPro" id="IPR002397">
    <property type="entry name" value="Cyt_P450_B"/>
</dbReference>
<evidence type="ECO:0000256" key="1">
    <source>
        <dbReference type="ARBA" id="ARBA00010617"/>
    </source>
</evidence>
<keyword evidence="11" id="KW-1185">Reference proteome</keyword>
<proteinExistence type="inferred from homology"/>
<keyword evidence="2" id="KW-0349">Heme</keyword>
<dbReference type="GO" id="GO:0016705">
    <property type="term" value="F:oxidoreductase activity, acting on paired donors, with incorporation or reduction of molecular oxygen"/>
    <property type="evidence" value="ECO:0007669"/>
    <property type="project" value="InterPro"/>
</dbReference>
<dbReference type="PRINTS" id="PR00359">
    <property type="entry name" value="BP450"/>
</dbReference>
<keyword evidence="8" id="KW-0045">Antibiotic biosynthesis</keyword>
<keyword evidence="3" id="KW-0479">Metal-binding</keyword>
<keyword evidence="4" id="KW-0521">NADP</keyword>
<keyword evidence="7" id="KW-0503">Monooxygenase</keyword>
<dbReference type="EMBL" id="VDFY01000138">
    <property type="protein sequence ID" value="TNH29634.1"/>
    <property type="molecule type" value="Genomic_DNA"/>
</dbReference>
<dbReference type="GO" id="GO:0020037">
    <property type="term" value="F:heme binding"/>
    <property type="evidence" value="ECO:0007669"/>
    <property type="project" value="InterPro"/>
</dbReference>
<dbReference type="OrthoDB" id="4156795at2"/>
<evidence type="ECO:0000313" key="11">
    <source>
        <dbReference type="Proteomes" id="UP000306145"/>
    </source>
</evidence>
<organism evidence="10 11">
    <name type="scientific">Micromonospora orduensis</name>
    <dbReference type="NCBI Taxonomy" id="1420891"/>
    <lineage>
        <taxon>Bacteria</taxon>
        <taxon>Bacillati</taxon>
        <taxon>Actinomycetota</taxon>
        <taxon>Actinomycetes</taxon>
        <taxon>Micromonosporales</taxon>
        <taxon>Micromonosporaceae</taxon>
        <taxon>Micromonospora</taxon>
    </lineage>
</organism>
<evidence type="ECO:0000256" key="6">
    <source>
        <dbReference type="ARBA" id="ARBA00023004"/>
    </source>
</evidence>
<dbReference type="PRINTS" id="PR00385">
    <property type="entry name" value="P450"/>
</dbReference>
<evidence type="ECO:0000256" key="9">
    <source>
        <dbReference type="ARBA" id="ARBA00060683"/>
    </source>
</evidence>
<evidence type="ECO:0000256" key="5">
    <source>
        <dbReference type="ARBA" id="ARBA00023002"/>
    </source>
</evidence>
<dbReference type="SUPFAM" id="SSF48264">
    <property type="entry name" value="Cytochrome P450"/>
    <property type="match status" value="1"/>
</dbReference>
<comment type="pathway">
    <text evidence="9">Antibiotic biosynthesis; mycinamicin biosynthesis.</text>
</comment>
<reference evidence="10 11" key="1">
    <citation type="submission" date="2019-06" db="EMBL/GenBank/DDBJ databases">
        <title>Micromonospora ordensis sp. nov., isolated from deep marine sediment.</title>
        <authorList>
            <person name="Veyisoglu A."/>
            <person name="Carro L."/>
            <person name="Klenk H.-P."/>
            <person name="Sahin N."/>
        </authorList>
    </citation>
    <scope>NUCLEOTIDE SEQUENCE [LARGE SCALE GENOMIC DNA]</scope>
    <source>
        <strain evidence="10 11">S2509</strain>
    </source>
</reference>
<dbReference type="Proteomes" id="UP000306145">
    <property type="component" value="Unassembled WGS sequence"/>
</dbReference>
<comment type="caution">
    <text evidence="10">The sequence shown here is derived from an EMBL/GenBank/DDBJ whole genome shotgun (WGS) entry which is preliminary data.</text>
</comment>
<keyword evidence="5" id="KW-0560">Oxidoreductase</keyword>
<dbReference type="Pfam" id="PF00067">
    <property type="entry name" value="p450"/>
    <property type="match status" value="1"/>
</dbReference>
<dbReference type="GO" id="GO:0005506">
    <property type="term" value="F:iron ion binding"/>
    <property type="evidence" value="ECO:0007669"/>
    <property type="project" value="InterPro"/>
</dbReference>
<dbReference type="GO" id="GO:0017000">
    <property type="term" value="P:antibiotic biosynthetic process"/>
    <property type="evidence" value="ECO:0007669"/>
    <property type="project" value="UniProtKB-KW"/>
</dbReference>
<keyword evidence="6" id="KW-0408">Iron</keyword>
<dbReference type="AlphaFoldDB" id="A0A5C4QSB9"/>
<dbReference type="PANTHER" id="PTHR46696">
    <property type="entry name" value="P450, PUTATIVE (EUROFUNG)-RELATED"/>
    <property type="match status" value="1"/>
</dbReference>
<gene>
    <name evidence="10" type="ORF">FHG89_11545</name>
</gene>
<dbReference type="GO" id="GO:0004497">
    <property type="term" value="F:monooxygenase activity"/>
    <property type="evidence" value="ECO:0007669"/>
    <property type="project" value="UniProtKB-KW"/>
</dbReference>
<sequence length="406" mass="44707">MMPAVIDLTDVDAFVRGDYQPWFSWLRENDPVHWQESADGSGFWALTRHVDVSSAYLDHGTFRSFGGAMLGGSYRNEADTAAGRMLVSSDPPRHRLLRQQMHGAFVPQMLASVAARVSVLVEAAIARAVHDGGCDFATQIATELPAGALMSMLDVGHGDAHSLIGMTRRMIGFRDSSYVQTSGDDRLRLASIQSEIFDFFYDLISMRRKRPGSDLVSMLLTAELNGRRLTEEDILYNCMNVAVGGNETTSHTASSGMVALAENPGQYARLLKDPTLLDVAINEILRWSSTNAYVQRVAARDVEVAGRTIRQGDAVTLWNVSANYDPEQFVDPRLFDVGRAPNRHLSYGSGVHRCIGAMLAHLELSILFRKLTADGLRWEVSGSVRRVRSNFILGISSLPIRITASS</sequence>
<dbReference type="Gene3D" id="1.10.630.10">
    <property type="entry name" value="Cytochrome P450"/>
    <property type="match status" value="1"/>
</dbReference>
<dbReference type="FunFam" id="1.10.630.10:FF:000018">
    <property type="entry name" value="Cytochrome P450 monooxygenase"/>
    <property type="match status" value="1"/>
</dbReference>
<dbReference type="InterPro" id="IPR001128">
    <property type="entry name" value="Cyt_P450"/>
</dbReference>
<evidence type="ECO:0000256" key="7">
    <source>
        <dbReference type="ARBA" id="ARBA00023033"/>
    </source>
</evidence>
<accession>A0A5C4QSB9</accession>